<gene>
    <name evidence="2" type="ORF">FQV27_04695</name>
</gene>
<comment type="caution">
    <text evidence="2">The sequence shown here is derived from an EMBL/GenBank/DDBJ whole genome shotgun (WGS) entry which is preliminary data.</text>
</comment>
<name>A0A5C6S9T0_9RHOB</name>
<dbReference type="RefSeq" id="WP_147096648.1">
    <property type="nucleotide sequence ID" value="NZ_JBHUFH010000002.1"/>
</dbReference>
<dbReference type="PANTHER" id="PTHR37421:SF1">
    <property type="entry name" value="UPF0260 PROTEIN YCGN"/>
    <property type="match status" value="1"/>
</dbReference>
<dbReference type="PANTHER" id="PTHR37421">
    <property type="entry name" value="UPF0260 PROTEIN YCGN"/>
    <property type="match status" value="1"/>
</dbReference>
<reference evidence="2 3" key="1">
    <citation type="submission" date="2019-08" db="EMBL/GenBank/DDBJ databases">
        <authorList>
            <person name="Ye J."/>
        </authorList>
    </citation>
    <scope>NUCLEOTIDE SEQUENCE [LARGE SCALE GENOMIC DNA]</scope>
    <source>
        <strain evidence="2 3">TK008</strain>
    </source>
</reference>
<dbReference type="HAMAP" id="MF_00676">
    <property type="entry name" value="UPF0260"/>
    <property type="match status" value="1"/>
</dbReference>
<dbReference type="NCBIfam" id="NF003507">
    <property type="entry name" value="PRK05170.2-5"/>
    <property type="match status" value="1"/>
</dbReference>
<keyword evidence="3" id="KW-1185">Reference proteome</keyword>
<dbReference type="OrthoDB" id="9786855at2"/>
<sequence length="146" mass="17102">MRAQFWKLPLKDLDPQEWEALCDGCGKCCLNKLEFEDTEELAFTRIACRLLDGETCRCTRYETRHRYVPECVTLSPSKIDSISYWLPATCAYRLRHEGRPLPEWHYLISGDRDAVHRSGESVRGRTLSEAEIPEEDWEDYIIEDLS</sequence>
<dbReference type="InterPro" id="IPR005358">
    <property type="entry name" value="Puta_zinc/iron-chelating_dom"/>
</dbReference>
<evidence type="ECO:0000313" key="2">
    <source>
        <dbReference type="EMBL" id="TXB71150.1"/>
    </source>
</evidence>
<dbReference type="NCBIfam" id="NF003501">
    <property type="entry name" value="PRK05170.1-5"/>
    <property type="match status" value="1"/>
</dbReference>
<comment type="similarity">
    <text evidence="1">Belongs to the UPF0260 family.</text>
</comment>
<protein>
    <recommendedName>
        <fullName evidence="1">UPF0260 protein FQV27_04695</fullName>
    </recommendedName>
</protein>
<dbReference type="InterPro" id="IPR008228">
    <property type="entry name" value="UCP006173"/>
</dbReference>
<proteinExistence type="inferred from homology"/>
<dbReference type="PIRSF" id="PIRSF006173">
    <property type="entry name" value="UCP006173"/>
    <property type="match status" value="1"/>
</dbReference>
<evidence type="ECO:0000313" key="3">
    <source>
        <dbReference type="Proteomes" id="UP000321562"/>
    </source>
</evidence>
<dbReference type="AlphaFoldDB" id="A0A5C6S9T0"/>
<dbReference type="EMBL" id="VOPL01000001">
    <property type="protein sequence ID" value="TXB71150.1"/>
    <property type="molecule type" value="Genomic_DNA"/>
</dbReference>
<dbReference type="Pfam" id="PF03692">
    <property type="entry name" value="CxxCxxCC"/>
    <property type="match status" value="1"/>
</dbReference>
<evidence type="ECO:0000256" key="1">
    <source>
        <dbReference type="HAMAP-Rule" id="MF_00676"/>
    </source>
</evidence>
<organism evidence="2 3">
    <name type="scientific">Paracoccus aurantiacus</name>
    <dbReference type="NCBI Taxonomy" id="2599412"/>
    <lineage>
        <taxon>Bacteria</taxon>
        <taxon>Pseudomonadati</taxon>
        <taxon>Pseudomonadota</taxon>
        <taxon>Alphaproteobacteria</taxon>
        <taxon>Rhodobacterales</taxon>
        <taxon>Paracoccaceae</taxon>
        <taxon>Paracoccus</taxon>
    </lineage>
</organism>
<accession>A0A5C6S9T0</accession>
<dbReference type="Proteomes" id="UP000321562">
    <property type="component" value="Unassembled WGS sequence"/>
</dbReference>